<protein>
    <submittedName>
        <fullName evidence="2">Alpha/beta hydrolase</fullName>
    </submittedName>
</protein>
<accession>A0ABX0AG79</accession>
<organism evidence="2 3">
    <name type="scientific">Pseudoxanthomonas gei</name>
    <dbReference type="NCBI Taxonomy" id="1383030"/>
    <lineage>
        <taxon>Bacteria</taxon>
        <taxon>Pseudomonadati</taxon>
        <taxon>Pseudomonadota</taxon>
        <taxon>Gammaproteobacteria</taxon>
        <taxon>Lysobacterales</taxon>
        <taxon>Lysobacteraceae</taxon>
        <taxon>Pseudoxanthomonas</taxon>
    </lineage>
</organism>
<keyword evidence="3" id="KW-1185">Reference proteome</keyword>
<keyword evidence="2" id="KW-0378">Hydrolase</keyword>
<proteinExistence type="predicted"/>
<dbReference type="Proteomes" id="UP001429354">
    <property type="component" value="Unassembled WGS sequence"/>
</dbReference>
<evidence type="ECO:0000313" key="3">
    <source>
        <dbReference type="Proteomes" id="UP001429354"/>
    </source>
</evidence>
<dbReference type="EMBL" id="QOVG01000003">
    <property type="protein sequence ID" value="NDK38244.1"/>
    <property type="molecule type" value="Genomic_DNA"/>
</dbReference>
<sequence length="330" mass="35427">MVFPAPLQSPASALPPQARMLVGAGGLELASTAFPTSAALQGSETLVYAHGFGQTRGAWQRSGVALAAEGYAGVSYDARGHGESQRNHIDLPYVGAQFADDLIIVAGEMVQPPVLVGASMGGLFGMIAEARWPGLFRAMILVDITPRWEEAGLQRILGFITAFPQGFDSLEHAADIIAAYLPHRRTRKNAGELRELLRQGEDGRWRWHWDARLVELVRDCTQHQDDLAEAARALRCPVLLISGGRSDLVSARTVEEFQALVPHARHAHLPDATHMLAGDDNDTFTQTVLEYLADLPAQHAETFPATPLPADGTPAVGEPAVTTSVPGVIA</sequence>
<dbReference type="Pfam" id="PF12697">
    <property type="entry name" value="Abhydrolase_6"/>
    <property type="match status" value="1"/>
</dbReference>
<name>A0ABX0AG79_9GAMM</name>
<dbReference type="PANTHER" id="PTHR43194">
    <property type="entry name" value="HYDROLASE ALPHA/BETA FOLD FAMILY"/>
    <property type="match status" value="1"/>
</dbReference>
<dbReference type="InterPro" id="IPR050228">
    <property type="entry name" value="Carboxylesterase_BioH"/>
</dbReference>
<reference evidence="2 3" key="1">
    <citation type="submission" date="2018-07" db="EMBL/GenBank/DDBJ databases">
        <title>Whole genome Sequencing of Pseudoxanthomonas gei KCTC 32298 (T).</title>
        <authorList>
            <person name="Kumar S."/>
            <person name="Bansal K."/>
            <person name="Kaur A."/>
            <person name="Patil P."/>
            <person name="Sharma S."/>
            <person name="Patil P.B."/>
        </authorList>
    </citation>
    <scope>NUCLEOTIDE SEQUENCE [LARGE SCALE GENOMIC DNA]</scope>
    <source>
        <strain evidence="2 3">KCTC 32298</strain>
    </source>
</reference>
<gene>
    <name evidence="2" type="ORF">DT603_05240</name>
</gene>
<evidence type="ECO:0000259" key="1">
    <source>
        <dbReference type="Pfam" id="PF12697"/>
    </source>
</evidence>
<feature type="domain" description="AB hydrolase-1" evidence="1">
    <location>
        <begin position="46"/>
        <end position="284"/>
    </location>
</feature>
<dbReference type="RefSeq" id="WP_162348818.1">
    <property type="nucleotide sequence ID" value="NZ_QOVG01000003.1"/>
</dbReference>
<dbReference type="InterPro" id="IPR029058">
    <property type="entry name" value="AB_hydrolase_fold"/>
</dbReference>
<comment type="caution">
    <text evidence="2">The sequence shown here is derived from an EMBL/GenBank/DDBJ whole genome shotgun (WGS) entry which is preliminary data.</text>
</comment>
<dbReference type="SUPFAM" id="SSF53474">
    <property type="entry name" value="alpha/beta-Hydrolases"/>
    <property type="match status" value="1"/>
</dbReference>
<dbReference type="PANTHER" id="PTHR43194:SF2">
    <property type="entry name" value="PEROXISOMAL MEMBRANE PROTEIN LPX1"/>
    <property type="match status" value="1"/>
</dbReference>
<dbReference type="Gene3D" id="3.40.50.1820">
    <property type="entry name" value="alpha/beta hydrolase"/>
    <property type="match status" value="1"/>
</dbReference>
<dbReference type="GO" id="GO:0016787">
    <property type="term" value="F:hydrolase activity"/>
    <property type="evidence" value="ECO:0007669"/>
    <property type="project" value="UniProtKB-KW"/>
</dbReference>
<dbReference type="InterPro" id="IPR000073">
    <property type="entry name" value="AB_hydrolase_1"/>
</dbReference>
<evidence type="ECO:0000313" key="2">
    <source>
        <dbReference type="EMBL" id="NDK38244.1"/>
    </source>
</evidence>